<keyword evidence="4" id="KW-0156">Chromatin regulator</keyword>
<evidence type="ECO:0000313" key="7">
    <source>
        <dbReference type="EMBL" id="CAE0250148.1"/>
    </source>
</evidence>
<evidence type="ECO:0000256" key="4">
    <source>
        <dbReference type="ARBA" id="ARBA00022853"/>
    </source>
</evidence>
<dbReference type="EC" id="3.5.1.98" evidence="2"/>
<feature type="compositionally biased region" description="Basic and acidic residues" evidence="5">
    <location>
        <begin position="465"/>
        <end position="518"/>
    </location>
</feature>
<evidence type="ECO:0000259" key="6">
    <source>
        <dbReference type="Pfam" id="PF00850"/>
    </source>
</evidence>
<dbReference type="InterPro" id="IPR023696">
    <property type="entry name" value="Ureohydrolase_dom_sf"/>
</dbReference>
<dbReference type="GO" id="GO:0000118">
    <property type="term" value="C:histone deacetylase complex"/>
    <property type="evidence" value="ECO:0007669"/>
    <property type="project" value="UniProtKB-ARBA"/>
</dbReference>
<name>A0A7S3D9E7_9EUKA</name>
<feature type="region of interest" description="Disordered" evidence="5">
    <location>
        <begin position="311"/>
        <end position="761"/>
    </location>
</feature>
<feature type="compositionally biased region" description="Basic and acidic residues" evidence="5">
    <location>
        <begin position="572"/>
        <end position="585"/>
    </location>
</feature>
<feature type="compositionally biased region" description="Basic and acidic residues" evidence="5">
    <location>
        <begin position="327"/>
        <end position="356"/>
    </location>
</feature>
<dbReference type="Gene3D" id="3.40.800.20">
    <property type="entry name" value="Histone deacetylase domain"/>
    <property type="match status" value="1"/>
</dbReference>
<dbReference type="PRINTS" id="PR01271">
    <property type="entry name" value="HISDACETLASE"/>
</dbReference>
<dbReference type="InterPro" id="IPR000286">
    <property type="entry name" value="HDACs"/>
</dbReference>
<evidence type="ECO:0000256" key="1">
    <source>
        <dbReference type="ARBA" id="ARBA00006457"/>
    </source>
</evidence>
<dbReference type="GO" id="GO:0040029">
    <property type="term" value="P:epigenetic regulation of gene expression"/>
    <property type="evidence" value="ECO:0007669"/>
    <property type="project" value="TreeGrafter"/>
</dbReference>
<dbReference type="InterPro" id="IPR037138">
    <property type="entry name" value="His_deacetylse_dom_sf"/>
</dbReference>
<feature type="compositionally biased region" description="Low complexity" evidence="5">
    <location>
        <begin position="400"/>
        <end position="417"/>
    </location>
</feature>
<evidence type="ECO:0000256" key="2">
    <source>
        <dbReference type="ARBA" id="ARBA00012111"/>
    </source>
</evidence>
<feature type="domain" description="Histone deacetylase" evidence="6">
    <location>
        <begin position="1"/>
        <end position="254"/>
    </location>
</feature>
<feature type="compositionally biased region" description="Basic and acidic residues" evidence="5">
    <location>
        <begin position="690"/>
        <end position="707"/>
    </location>
</feature>
<protein>
    <recommendedName>
        <fullName evidence="2">histone deacetylase</fullName>
        <ecNumber evidence="2">3.5.1.98</ecNumber>
    </recommendedName>
</protein>
<feature type="compositionally biased region" description="Basic and acidic residues" evidence="5">
    <location>
        <begin position="625"/>
        <end position="636"/>
    </location>
</feature>
<dbReference type="Pfam" id="PF00850">
    <property type="entry name" value="Hist_deacetyl"/>
    <property type="match status" value="1"/>
</dbReference>
<feature type="compositionally biased region" description="Basic and acidic residues" evidence="5">
    <location>
        <begin position="649"/>
        <end position="679"/>
    </location>
</feature>
<comment type="similarity">
    <text evidence="1">Belongs to the histone deacetylase family. HD type 1 subfamily.</text>
</comment>
<dbReference type="EMBL" id="HBIB01018963">
    <property type="protein sequence ID" value="CAE0250148.1"/>
    <property type="molecule type" value="Transcribed_RNA"/>
</dbReference>
<dbReference type="PANTHER" id="PTHR10625">
    <property type="entry name" value="HISTONE DEACETYLASE HDAC1-RELATED"/>
    <property type="match status" value="1"/>
</dbReference>
<sequence length="761" mass="82890">MTKFHSDDYVKFLRLISPDKMAQYSSELGRFNVGEDCPVFDGLYDFCRLYTGASLSGAVSLNHKKADICINWAGGLHHAKKSEASGFCYVNDIVLSIVELLKHHRRVLYIDIDIHHGDGVEEAFYTTDRVMTLSFHKYGDYFPGTGDICDVGVGRGKNYSLNFPLLDGIDDSNYESIFKPILDKVMEHYDPEAIVLQCGADSLAGDRLGCFNLSIKGHGECVSYVKSFGRPVLVLGGGGYTVRNVARCWAYETSKICGVEVSNDLPKNEYAEYFAPEYKLHITPSNAENKNSRAYLDKYRIQLMEQLRNLPPVPNASMHGIPPDAPVKYDPRDDDKNPEVRESKAEKDKRVTKSNEFDDSDDEELQIHRSRHVEADKKKRKSPLPSIMHKSLDAKRKEIAQSSASSDAATAAAVAAAIGKPMSKEKHAEITAKLAAKQKEKLEKSASLSASRNKHNADKTSAGSEKAKEKVEKEKAEKEKVGKEEVGKEKEKEVKEKEKEKEKIEGSAEKGKENEKDSPVQMEIEGVNEKEKDGAQQEVKGASEGAAIVPSAPVTEKKAEEPVEEAMAVEGDENKSAEVVKKPAEMDVSPAAVPSQVEGKKDEGEKGGEQKKIETSNVDGGGALVEKEKEDKKTEVEESDSATAMDVEVEQKEAKDVKSDGEKGVSKSDDGKTEEKKSESAPAASAPVSGEKEGGKLENGDSEKSTVEESGVNAPSKAGAAEGTSAIHDAEKPAVELRVAKAASAEDSQGNIVEAKPVTDV</sequence>
<dbReference type="InterPro" id="IPR003084">
    <property type="entry name" value="HDAC_I/II"/>
</dbReference>
<keyword evidence="3" id="KW-0378">Hydrolase</keyword>
<feature type="compositionally biased region" description="Basic and acidic residues" evidence="5">
    <location>
        <begin position="728"/>
        <end position="739"/>
    </location>
</feature>
<reference evidence="7" key="1">
    <citation type="submission" date="2021-01" db="EMBL/GenBank/DDBJ databases">
        <authorList>
            <person name="Corre E."/>
            <person name="Pelletier E."/>
            <person name="Niang G."/>
            <person name="Scheremetjew M."/>
            <person name="Finn R."/>
            <person name="Kale V."/>
            <person name="Holt S."/>
            <person name="Cochrane G."/>
            <person name="Meng A."/>
            <person name="Brown T."/>
            <person name="Cohen L."/>
        </authorList>
    </citation>
    <scope>NUCLEOTIDE SEQUENCE</scope>
    <source>
        <strain evidence="7">NIES-2562</strain>
    </source>
</reference>
<dbReference type="AlphaFoldDB" id="A0A7S3D9E7"/>
<feature type="compositionally biased region" description="Basic and acidic residues" evidence="5">
    <location>
        <begin position="390"/>
        <end position="399"/>
    </location>
</feature>
<dbReference type="SUPFAM" id="SSF52768">
    <property type="entry name" value="Arginase/deacetylase"/>
    <property type="match status" value="1"/>
</dbReference>
<organism evidence="7">
    <name type="scientific">Palpitomonas bilix</name>
    <dbReference type="NCBI Taxonomy" id="652834"/>
    <lineage>
        <taxon>Eukaryota</taxon>
        <taxon>Eukaryota incertae sedis</taxon>
    </lineage>
</organism>
<dbReference type="PRINTS" id="PR01270">
    <property type="entry name" value="HDASUPER"/>
</dbReference>
<gene>
    <name evidence="7" type="ORF">PBIL07802_LOCUS12348</name>
</gene>
<accession>A0A7S3D9E7</accession>
<feature type="compositionally biased region" description="Basic and acidic residues" evidence="5">
    <location>
        <begin position="598"/>
        <end position="614"/>
    </location>
</feature>
<dbReference type="PANTHER" id="PTHR10625:SF10">
    <property type="entry name" value="HISTONE DEACETYLASE HDAC1"/>
    <property type="match status" value="1"/>
</dbReference>
<proteinExistence type="inferred from homology"/>
<dbReference type="InterPro" id="IPR023801">
    <property type="entry name" value="His_deacetylse_dom"/>
</dbReference>
<evidence type="ECO:0000256" key="3">
    <source>
        <dbReference type="ARBA" id="ARBA00022801"/>
    </source>
</evidence>
<dbReference type="GO" id="GO:0141221">
    <property type="term" value="F:histone deacetylase activity, hydrolytic mechanism"/>
    <property type="evidence" value="ECO:0007669"/>
    <property type="project" value="UniProtKB-EC"/>
</dbReference>
<evidence type="ECO:0000256" key="5">
    <source>
        <dbReference type="SAM" id="MobiDB-lite"/>
    </source>
</evidence>